<dbReference type="VEuPathDB" id="PlasmoDB:C922_05533"/>
<gene>
    <name evidence="2" type="ORF">C922_05533</name>
</gene>
<dbReference type="RefSeq" id="XP_008819326.1">
    <property type="nucleotide sequence ID" value="XM_008821104.1"/>
</dbReference>
<proteinExistence type="predicted"/>
<evidence type="ECO:0000313" key="2">
    <source>
        <dbReference type="EMBL" id="EUD64084.1"/>
    </source>
</evidence>
<sequence length="121" mass="13691">MSLMGPKKELTSISSKKPRKPRNSKPRNRLPKLTKNELCSMMCIKVTEGGLRLKEPEITFPFPMWLNKKKQDTVSEQPIEDPISPSKVSENNCQEQIETKKSSESFNSSNAKNLTSSGYCL</sequence>
<organism evidence="2 3">
    <name type="scientific">Plasmodium inui San Antonio 1</name>
    <dbReference type="NCBI Taxonomy" id="1237626"/>
    <lineage>
        <taxon>Eukaryota</taxon>
        <taxon>Sar</taxon>
        <taxon>Alveolata</taxon>
        <taxon>Apicomplexa</taxon>
        <taxon>Aconoidasida</taxon>
        <taxon>Haemosporida</taxon>
        <taxon>Plasmodiidae</taxon>
        <taxon>Plasmodium</taxon>
        <taxon>Plasmodium (Plasmodium)</taxon>
    </lineage>
</organism>
<dbReference type="Proteomes" id="UP000030640">
    <property type="component" value="Unassembled WGS sequence"/>
</dbReference>
<name>W7A4R5_9APIC</name>
<feature type="compositionally biased region" description="Polar residues" evidence="1">
    <location>
        <begin position="86"/>
        <end position="96"/>
    </location>
</feature>
<dbReference type="AlphaFoldDB" id="W7A4R5"/>
<evidence type="ECO:0000256" key="1">
    <source>
        <dbReference type="SAM" id="MobiDB-lite"/>
    </source>
</evidence>
<feature type="compositionally biased region" description="Polar residues" evidence="1">
    <location>
        <begin position="104"/>
        <end position="121"/>
    </location>
</feature>
<protein>
    <submittedName>
        <fullName evidence="2">Uncharacterized protein</fullName>
    </submittedName>
</protein>
<feature type="region of interest" description="Disordered" evidence="1">
    <location>
        <begin position="70"/>
        <end position="121"/>
    </location>
</feature>
<evidence type="ECO:0000313" key="3">
    <source>
        <dbReference type="Proteomes" id="UP000030640"/>
    </source>
</evidence>
<feature type="compositionally biased region" description="Basic residues" evidence="1">
    <location>
        <begin position="16"/>
        <end position="32"/>
    </location>
</feature>
<keyword evidence="3" id="KW-1185">Reference proteome</keyword>
<reference evidence="2 3" key="1">
    <citation type="submission" date="2013-02" db="EMBL/GenBank/DDBJ databases">
        <title>The Genome Sequence of Plasmodium inui San Antonio 1.</title>
        <authorList>
            <consortium name="The Broad Institute Genome Sequencing Platform"/>
            <consortium name="The Broad Institute Genome Sequencing Center for Infectious Disease"/>
            <person name="Neafsey D."/>
            <person name="Cheeseman I."/>
            <person name="Volkman S."/>
            <person name="Adams J."/>
            <person name="Walker B."/>
            <person name="Young S.K."/>
            <person name="Zeng Q."/>
            <person name="Gargeya S."/>
            <person name="Fitzgerald M."/>
            <person name="Haas B."/>
            <person name="Abouelleil A."/>
            <person name="Alvarado L."/>
            <person name="Arachchi H.M."/>
            <person name="Berlin A.M."/>
            <person name="Chapman S.B."/>
            <person name="Dewar J."/>
            <person name="Goldberg J."/>
            <person name="Griggs A."/>
            <person name="Gujja S."/>
            <person name="Hansen M."/>
            <person name="Howarth C."/>
            <person name="Imamovic A."/>
            <person name="Larimer J."/>
            <person name="McCowan C."/>
            <person name="Murphy C."/>
            <person name="Neiman D."/>
            <person name="Pearson M."/>
            <person name="Priest M."/>
            <person name="Roberts A."/>
            <person name="Saif S."/>
            <person name="Shea T."/>
            <person name="Sisk P."/>
            <person name="Sykes S."/>
            <person name="Wortman J."/>
            <person name="Nusbaum C."/>
            <person name="Birren B."/>
        </authorList>
    </citation>
    <scope>NUCLEOTIDE SEQUENCE [LARGE SCALE GENOMIC DNA]</scope>
    <source>
        <strain evidence="2 3">San Antonio 1</strain>
    </source>
</reference>
<feature type="region of interest" description="Disordered" evidence="1">
    <location>
        <begin position="1"/>
        <end position="33"/>
    </location>
</feature>
<feature type="compositionally biased region" description="Basic and acidic residues" evidence="1">
    <location>
        <begin position="1"/>
        <end position="10"/>
    </location>
</feature>
<dbReference type="GeneID" id="20040807"/>
<accession>W7A4R5</accession>
<dbReference type="EMBL" id="KI965550">
    <property type="protein sequence ID" value="EUD64084.1"/>
    <property type="molecule type" value="Genomic_DNA"/>
</dbReference>